<dbReference type="GO" id="GO:0016020">
    <property type="term" value="C:membrane"/>
    <property type="evidence" value="ECO:0007669"/>
    <property type="project" value="UniProtKB-SubCell"/>
</dbReference>
<proteinExistence type="inferred from homology"/>
<dbReference type="EMBL" id="BMEL01000003">
    <property type="protein sequence ID" value="GGF26552.1"/>
    <property type="molecule type" value="Genomic_DNA"/>
</dbReference>
<accession>A0A917EWT4</accession>
<comment type="subcellular location">
    <subcellularLocation>
        <location evidence="1">Membrane</location>
        <topology evidence="1">Lipid-anchor</topology>
    </subcellularLocation>
</comment>
<evidence type="ECO:0000256" key="6">
    <source>
        <dbReference type="ARBA" id="ARBA00023139"/>
    </source>
</evidence>
<dbReference type="InterPro" id="IPR057336">
    <property type="entry name" value="GerAC_N"/>
</dbReference>
<dbReference type="AlphaFoldDB" id="A0A917EWT4"/>
<keyword evidence="3" id="KW-0309">Germination</keyword>
<comment type="caution">
    <text evidence="10">The sequence shown here is derived from an EMBL/GenBank/DDBJ whole genome shotgun (WGS) entry which is preliminary data.</text>
</comment>
<evidence type="ECO:0000256" key="5">
    <source>
        <dbReference type="ARBA" id="ARBA00023136"/>
    </source>
</evidence>
<reference evidence="10" key="2">
    <citation type="submission" date="2020-09" db="EMBL/GenBank/DDBJ databases">
        <authorList>
            <person name="Sun Q."/>
            <person name="Zhou Y."/>
        </authorList>
    </citation>
    <scope>NUCLEOTIDE SEQUENCE</scope>
    <source>
        <strain evidence="10">CGMCC 1.12153</strain>
    </source>
</reference>
<name>A0A917EWT4_HALAA</name>
<feature type="domain" description="Spore germination protein N-terminal" evidence="9">
    <location>
        <begin position="21"/>
        <end position="198"/>
    </location>
</feature>
<dbReference type="RefSeq" id="WP_188378033.1">
    <property type="nucleotide sequence ID" value="NZ_BMEL01000003.1"/>
</dbReference>
<dbReference type="NCBIfam" id="TIGR02887">
    <property type="entry name" value="spore_ger_x_C"/>
    <property type="match status" value="1"/>
</dbReference>
<dbReference type="InterPro" id="IPR046953">
    <property type="entry name" value="Spore_GerAC-like_C"/>
</dbReference>
<dbReference type="PROSITE" id="PS51257">
    <property type="entry name" value="PROKAR_LIPOPROTEIN"/>
    <property type="match status" value="1"/>
</dbReference>
<evidence type="ECO:0000256" key="1">
    <source>
        <dbReference type="ARBA" id="ARBA00004635"/>
    </source>
</evidence>
<evidence type="ECO:0000256" key="2">
    <source>
        <dbReference type="ARBA" id="ARBA00007886"/>
    </source>
</evidence>
<evidence type="ECO:0000256" key="4">
    <source>
        <dbReference type="ARBA" id="ARBA00022729"/>
    </source>
</evidence>
<dbReference type="GO" id="GO:0009847">
    <property type="term" value="P:spore germination"/>
    <property type="evidence" value="ECO:0007669"/>
    <property type="project" value="InterPro"/>
</dbReference>
<evidence type="ECO:0000256" key="7">
    <source>
        <dbReference type="ARBA" id="ARBA00023288"/>
    </source>
</evidence>
<dbReference type="InterPro" id="IPR038501">
    <property type="entry name" value="Spore_GerAC_C_sf"/>
</dbReference>
<dbReference type="Proteomes" id="UP000660110">
    <property type="component" value="Unassembled WGS sequence"/>
</dbReference>
<keyword evidence="5" id="KW-0472">Membrane</keyword>
<dbReference type="Gene3D" id="3.30.300.210">
    <property type="entry name" value="Nutrient germinant receptor protein C, domain 3"/>
    <property type="match status" value="1"/>
</dbReference>
<dbReference type="InterPro" id="IPR008844">
    <property type="entry name" value="Spore_GerAC-like"/>
</dbReference>
<dbReference type="Pfam" id="PF25198">
    <property type="entry name" value="Spore_GerAC_N"/>
    <property type="match status" value="1"/>
</dbReference>
<dbReference type="PANTHER" id="PTHR35789:SF1">
    <property type="entry name" value="SPORE GERMINATION PROTEIN B3"/>
    <property type="match status" value="1"/>
</dbReference>
<protein>
    <submittedName>
        <fullName evidence="10">Uncharacterized protein</fullName>
    </submittedName>
</protein>
<evidence type="ECO:0000313" key="11">
    <source>
        <dbReference type="Proteomes" id="UP000660110"/>
    </source>
</evidence>
<sequence length="400" mass="44839">MKNFYALFFFSLIFLGGCSGQEELDELLILTGIGIDQGDDQNVKVTFQATNPQAQAGGESGGGGASQATSYTFESEGEDVVAAVFNANNLLSRKLFFPHISSLVVGEDYARENGLHEISDFLERHYEIRDSYMLFIAKETTASDILNTFPPLDNSSIQNIKRLVEVPGSTIGLKDGIELEDFIRWRYGDDRDAVITGVERVTKETDSSNTESLNEIEGNKNALRLTGLALFDKDYLVDWLSYKDSVAWVMINGESETVKNYTVPCRDSKGTIGFLLKEMDIKAKPKIEGDQLTYMIQVRGHFNLQGMTCKIDLSTDKGVTELQDIINTNLEEDLQTSVENAQDLNLDYFGIKNYLFKNQPNQWEKAKDDWESLYAQMEITTEVDVYLESPGARVGNNEES</sequence>
<gene>
    <name evidence="10" type="ORF">GCM10010954_27010</name>
</gene>
<evidence type="ECO:0000313" key="10">
    <source>
        <dbReference type="EMBL" id="GGF26552.1"/>
    </source>
</evidence>
<keyword evidence="7" id="KW-0449">Lipoprotein</keyword>
<dbReference type="PANTHER" id="PTHR35789">
    <property type="entry name" value="SPORE GERMINATION PROTEIN B3"/>
    <property type="match status" value="1"/>
</dbReference>
<dbReference type="Pfam" id="PF05504">
    <property type="entry name" value="Spore_GerAC"/>
    <property type="match status" value="1"/>
</dbReference>
<keyword evidence="6" id="KW-0564">Palmitate</keyword>
<evidence type="ECO:0000259" key="9">
    <source>
        <dbReference type="Pfam" id="PF25198"/>
    </source>
</evidence>
<reference evidence="10" key="1">
    <citation type="journal article" date="2014" name="Int. J. Syst. Evol. Microbiol.">
        <title>Complete genome sequence of Corynebacterium casei LMG S-19264T (=DSM 44701T), isolated from a smear-ripened cheese.</title>
        <authorList>
            <consortium name="US DOE Joint Genome Institute (JGI-PGF)"/>
            <person name="Walter F."/>
            <person name="Albersmeier A."/>
            <person name="Kalinowski J."/>
            <person name="Ruckert C."/>
        </authorList>
    </citation>
    <scope>NUCLEOTIDE SEQUENCE</scope>
    <source>
        <strain evidence="10">CGMCC 1.12153</strain>
    </source>
</reference>
<evidence type="ECO:0000259" key="8">
    <source>
        <dbReference type="Pfam" id="PF05504"/>
    </source>
</evidence>
<comment type="similarity">
    <text evidence="2">Belongs to the GerABKC lipoprotein family.</text>
</comment>
<keyword evidence="4" id="KW-0732">Signal</keyword>
<feature type="domain" description="Spore germination GerAC-like C-terminal" evidence="8">
    <location>
        <begin position="226"/>
        <end position="391"/>
    </location>
</feature>
<keyword evidence="11" id="KW-1185">Reference proteome</keyword>
<evidence type="ECO:0000256" key="3">
    <source>
        <dbReference type="ARBA" id="ARBA00022544"/>
    </source>
</evidence>
<organism evidence="10 11">
    <name type="scientific">Halobacillus andaensis</name>
    <dbReference type="NCBI Taxonomy" id="1176239"/>
    <lineage>
        <taxon>Bacteria</taxon>
        <taxon>Bacillati</taxon>
        <taxon>Bacillota</taxon>
        <taxon>Bacilli</taxon>
        <taxon>Bacillales</taxon>
        <taxon>Bacillaceae</taxon>
        <taxon>Halobacillus</taxon>
    </lineage>
</organism>